<name>A0AA38C8N2_TAXCH</name>
<accession>A0AA38C8N2</accession>
<feature type="non-terminal residue" evidence="2">
    <location>
        <position position="65"/>
    </location>
</feature>
<feature type="non-terminal residue" evidence="2">
    <location>
        <position position="1"/>
    </location>
</feature>
<keyword evidence="3" id="KW-1185">Reference proteome</keyword>
<proteinExistence type="predicted"/>
<reference evidence="2 3" key="1">
    <citation type="journal article" date="2021" name="Nat. Plants">
        <title>The Taxus genome provides insights into paclitaxel biosynthesis.</title>
        <authorList>
            <person name="Xiong X."/>
            <person name="Gou J."/>
            <person name="Liao Q."/>
            <person name="Li Y."/>
            <person name="Zhou Q."/>
            <person name="Bi G."/>
            <person name="Li C."/>
            <person name="Du R."/>
            <person name="Wang X."/>
            <person name="Sun T."/>
            <person name="Guo L."/>
            <person name="Liang H."/>
            <person name="Lu P."/>
            <person name="Wu Y."/>
            <person name="Zhang Z."/>
            <person name="Ro D.K."/>
            <person name="Shang Y."/>
            <person name="Huang S."/>
            <person name="Yan J."/>
        </authorList>
    </citation>
    <scope>NUCLEOTIDE SEQUENCE [LARGE SCALE GENOMIC DNA]</scope>
    <source>
        <strain evidence="2">Ta-2019</strain>
    </source>
</reference>
<dbReference type="Proteomes" id="UP000824469">
    <property type="component" value="Unassembled WGS sequence"/>
</dbReference>
<gene>
    <name evidence="2" type="ORF">KI387_040302</name>
</gene>
<comment type="caution">
    <text evidence="2">The sequence shown here is derived from an EMBL/GenBank/DDBJ whole genome shotgun (WGS) entry which is preliminary data.</text>
</comment>
<dbReference type="AlphaFoldDB" id="A0AA38C8N2"/>
<evidence type="ECO:0000256" key="1">
    <source>
        <dbReference type="SAM" id="MobiDB-lite"/>
    </source>
</evidence>
<dbReference type="EMBL" id="JAHRHJ020000057">
    <property type="protein sequence ID" value="KAH9294496.1"/>
    <property type="molecule type" value="Genomic_DNA"/>
</dbReference>
<evidence type="ECO:0000313" key="3">
    <source>
        <dbReference type="Proteomes" id="UP000824469"/>
    </source>
</evidence>
<sequence length="65" mass="6706">ISSSHRNEAPQGHAVLEHPHSISPQRGETDMYSGSLYQVLVVSLLAGAAGGGPPMVVPCVPDSDV</sequence>
<evidence type="ECO:0000313" key="2">
    <source>
        <dbReference type="EMBL" id="KAH9294496.1"/>
    </source>
</evidence>
<organism evidence="2 3">
    <name type="scientific">Taxus chinensis</name>
    <name type="common">Chinese yew</name>
    <name type="synonym">Taxus wallichiana var. chinensis</name>
    <dbReference type="NCBI Taxonomy" id="29808"/>
    <lineage>
        <taxon>Eukaryota</taxon>
        <taxon>Viridiplantae</taxon>
        <taxon>Streptophyta</taxon>
        <taxon>Embryophyta</taxon>
        <taxon>Tracheophyta</taxon>
        <taxon>Spermatophyta</taxon>
        <taxon>Pinopsida</taxon>
        <taxon>Pinidae</taxon>
        <taxon>Conifers II</taxon>
        <taxon>Cupressales</taxon>
        <taxon>Taxaceae</taxon>
        <taxon>Taxus</taxon>
    </lineage>
</organism>
<feature type="region of interest" description="Disordered" evidence="1">
    <location>
        <begin position="1"/>
        <end position="29"/>
    </location>
</feature>
<protein>
    <submittedName>
        <fullName evidence="2">Uncharacterized protein</fullName>
    </submittedName>
</protein>